<dbReference type="EMBL" id="SMUV01000058">
    <property type="protein sequence ID" value="TDK50152.1"/>
    <property type="molecule type" value="Genomic_DNA"/>
</dbReference>
<gene>
    <name evidence="5" type="ORF">E1832_07015</name>
</gene>
<evidence type="ECO:0000259" key="4">
    <source>
        <dbReference type="PROSITE" id="PS50893"/>
    </source>
</evidence>
<dbReference type="OrthoDB" id="9802264at2"/>
<dbReference type="PANTHER" id="PTHR42781:SF4">
    <property type="entry name" value="SPERMIDINE_PUTRESCINE IMPORT ATP-BINDING PROTEIN POTA"/>
    <property type="match status" value="1"/>
</dbReference>
<dbReference type="FunFam" id="3.40.50.300:FF:000133">
    <property type="entry name" value="Spermidine/putrescine import ATP-binding protein PotA"/>
    <property type="match status" value="1"/>
</dbReference>
<keyword evidence="1" id="KW-0813">Transport</keyword>
<dbReference type="GO" id="GO:0016887">
    <property type="term" value="F:ATP hydrolysis activity"/>
    <property type="evidence" value="ECO:0007669"/>
    <property type="project" value="InterPro"/>
</dbReference>
<sequence>MKMEEMNAEPMLEVHDVVHKYGPVTALSHVSLSAGKGEFLTILGSSGSGKTTMLRVISGLEIPTSVSRLRIDGVNVAGMPAAKRRCTTVFQNYALFPHMSVVENVAYGLKIRKVPTADALKEARRALAMVQLEAKADRNIRQLSGGERQRVALARAVVTKPAVLLLDEPLGALDERLREDMQLELMELQRKLDMTFVYITHSQEEALTMSDRVVLMRDGRIEQSGEPLDLFDRPATRFAADFMGYENILDGRLVRCEGGVGEIELAGGAVVRGTLVTPDALPGSAASIALRAERISAVASEECGIDGTLKSKVYRGKYTDMVIETAAGPVRMRSWHGAPTENESVNRIGWKVTDAVIFADGGV</sequence>
<proteinExistence type="predicted"/>
<dbReference type="RefSeq" id="WP_133359024.1">
    <property type="nucleotide sequence ID" value="NZ_SMUV01000058.1"/>
</dbReference>
<dbReference type="InterPro" id="IPR017871">
    <property type="entry name" value="ABC_transporter-like_CS"/>
</dbReference>
<dbReference type="InterPro" id="IPR008995">
    <property type="entry name" value="Mo/tungstate-bd_C_term_dom"/>
</dbReference>
<comment type="caution">
    <text evidence="5">The sequence shown here is derived from an EMBL/GenBank/DDBJ whole genome shotgun (WGS) entry which is preliminary data.</text>
</comment>
<reference evidence="5 6" key="1">
    <citation type="submission" date="2019-03" db="EMBL/GenBank/DDBJ databases">
        <title>Ruegeria lutea sp. nov., a novel strain, isolated from marine sediment, the Masan Bay, South Korea.</title>
        <authorList>
            <person name="Kim J."/>
            <person name="Kim D.-Y."/>
            <person name="Lee S.-S."/>
        </authorList>
    </citation>
    <scope>NUCLEOTIDE SEQUENCE [LARGE SCALE GENOMIC DNA]</scope>
    <source>
        <strain evidence="5 6">318-1</strain>
    </source>
</reference>
<dbReference type="PROSITE" id="PS00211">
    <property type="entry name" value="ABC_TRANSPORTER_1"/>
    <property type="match status" value="1"/>
</dbReference>
<accession>A0A4R5VDE9</accession>
<dbReference type="SMART" id="SM00382">
    <property type="entry name" value="AAA"/>
    <property type="match status" value="1"/>
</dbReference>
<dbReference type="Pfam" id="PF00005">
    <property type="entry name" value="ABC_tran"/>
    <property type="match status" value="1"/>
</dbReference>
<dbReference type="InterPro" id="IPR050093">
    <property type="entry name" value="ABC_SmlMolc_Importer"/>
</dbReference>
<evidence type="ECO:0000313" key="5">
    <source>
        <dbReference type="EMBL" id="TDK50152.1"/>
    </source>
</evidence>
<dbReference type="GO" id="GO:0022857">
    <property type="term" value="F:transmembrane transporter activity"/>
    <property type="evidence" value="ECO:0007669"/>
    <property type="project" value="InterPro"/>
</dbReference>
<dbReference type="InterPro" id="IPR003439">
    <property type="entry name" value="ABC_transporter-like_ATP-bd"/>
</dbReference>
<evidence type="ECO:0000313" key="6">
    <source>
        <dbReference type="Proteomes" id="UP000295301"/>
    </source>
</evidence>
<keyword evidence="6" id="KW-1185">Reference proteome</keyword>
<dbReference type="GO" id="GO:0043190">
    <property type="term" value="C:ATP-binding cassette (ABC) transporter complex"/>
    <property type="evidence" value="ECO:0007669"/>
    <property type="project" value="InterPro"/>
</dbReference>
<evidence type="ECO:0000256" key="2">
    <source>
        <dbReference type="ARBA" id="ARBA00022741"/>
    </source>
</evidence>
<dbReference type="PROSITE" id="PS50893">
    <property type="entry name" value="ABC_TRANSPORTER_2"/>
    <property type="match status" value="1"/>
</dbReference>
<dbReference type="Proteomes" id="UP000295301">
    <property type="component" value="Unassembled WGS sequence"/>
</dbReference>
<evidence type="ECO:0000256" key="1">
    <source>
        <dbReference type="ARBA" id="ARBA00022448"/>
    </source>
</evidence>
<dbReference type="InterPro" id="IPR027417">
    <property type="entry name" value="P-loop_NTPase"/>
</dbReference>
<dbReference type="InterPro" id="IPR003593">
    <property type="entry name" value="AAA+_ATPase"/>
</dbReference>
<dbReference type="AlphaFoldDB" id="A0A4R5VDE9"/>
<name>A0A4R5VDE9_9RHOB</name>
<dbReference type="SUPFAM" id="SSF52540">
    <property type="entry name" value="P-loop containing nucleoside triphosphate hydrolases"/>
    <property type="match status" value="1"/>
</dbReference>
<protein>
    <submittedName>
        <fullName evidence="5">ABC transporter ATP-binding protein</fullName>
    </submittedName>
</protein>
<dbReference type="Gene3D" id="3.40.50.300">
    <property type="entry name" value="P-loop containing nucleotide triphosphate hydrolases"/>
    <property type="match status" value="1"/>
</dbReference>
<dbReference type="GO" id="GO:0005524">
    <property type="term" value="F:ATP binding"/>
    <property type="evidence" value="ECO:0007669"/>
    <property type="project" value="UniProtKB-KW"/>
</dbReference>
<evidence type="ECO:0000256" key="3">
    <source>
        <dbReference type="ARBA" id="ARBA00022840"/>
    </source>
</evidence>
<keyword evidence="2" id="KW-0547">Nucleotide-binding</keyword>
<dbReference type="Pfam" id="PF08402">
    <property type="entry name" value="TOBE_2"/>
    <property type="match status" value="1"/>
</dbReference>
<organism evidence="5 6">
    <name type="scientific">Antarcticimicrobium luteum</name>
    <dbReference type="NCBI Taxonomy" id="2547397"/>
    <lineage>
        <taxon>Bacteria</taxon>
        <taxon>Pseudomonadati</taxon>
        <taxon>Pseudomonadota</taxon>
        <taxon>Alphaproteobacteria</taxon>
        <taxon>Rhodobacterales</taxon>
        <taxon>Paracoccaceae</taxon>
        <taxon>Antarcticimicrobium</taxon>
    </lineage>
</organism>
<dbReference type="SUPFAM" id="SSF50331">
    <property type="entry name" value="MOP-like"/>
    <property type="match status" value="1"/>
</dbReference>
<dbReference type="Gene3D" id="2.40.50.100">
    <property type="match status" value="1"/>
</dbReference>
<keyword evidence="3 5" id="KW-0067">ATP-binding</keyword>
<feature type="domain" description="ABC transporter" evidence="4">
    <location>
        <begin position="12"/>
        <end position="243"/>
    </location>
</feature>
<dbReference type="GO" id="GO:0015847">
    <property type="term" value="P:putrescine transport"/>
    <property type="evidence" value="ECO:0007669"/>
    <property type="project" value="UniProtKB-ARBA"/>
</dbReference>
<dbReference type="PANTHER" id="PTHR42781">
    <property type="entry name" value="SPERMIDINE/PUTRESCINE IMPORT ATP-BINDING PROTEIN POTA"/>
    <property type="match status" value="1"/>
</dbReference>
<dbReference type="InterPro" id="IPR013611">
    <property type="entry name" value="Transp-assoc_OB_typ2"/>
</dbReference>